<reference evidence="2" key="1">
    <citation type="submission" date="2019-02" db="EMBL/GenBank/DDBJ databases">
        <authorList>
            <person name="Gruber-Vodicka R. H."/>
            <person name="Seah K. B. B."/>
        </authorList>
    </citation>
    <scope>NUCLEOTIDE SEQUENCE</scope>
    <source>
        <strain evidence="2">BECK_M6</strain>
    </source>
</reference>
<accession>A0A450UQL5</accession>
<proteinExistence type="predicted"/>
<feature type="region of interest" description="Disordered" evidence="1">
    <location>
        <begin position="1"/>
        <end position="37"/>
    </location>
</feature>
<gene>
    <name evidence="2" type="ORF">BECKLFY1418A_GA0070994_104417</name>
</gene>
<dbReference type="AlphaFoldDB" id="A0A450UQL5"/>
<protein>
    <submittedName>
        <fullName evidence="2">Uncharacterized protein</fullName>
    </submittedName>
</protein>
<organism evidence="2">
    <name type="scientific">Candidatus Kentrum sp. LFY</name>
    <dbReference type="NCBI Taxonomy" id="2126342"/>
    <lineage>
        <taxon>Bacteria</taxon>
        <taxon>Pseudomonadati</taxon>
        <taxon>Pseudomonadota</taxon>
        <taxon>Gammaproteobacteria</taxon>
        <taxon>Candidatus Kentrum</taxon>
    </lineage>
</organism>
<feature type="compositionally biased region" description="Polar residues" evidence="1">
    <location>
        <begin position="1"/>
        <end position="11"/>
    </location>
</feature>
<feature type="compositionally biased region" description="Basic and acidic residues" evidence="1">
    <location>
        <begin position="121"/>
        <end position="133"/>
    </location>
</feature>
<sequence length="155" mass="17448">MPGSMRTSESASGDYLPPRFENPEHVGASRQDRSRGVELGVPIPSRPSFFRYIQMKPSFVFPRYTNHAQRVWTFSAETVLERFFSPENDRNPTSEASPGIYYGLRSSIQLGAFLLDQHEIRLADPKHQDRRTGDVNGRIGTDKDADDESGGKSVD</sequence>
<dbReference type="EMBL" id="CAADFH010000044">
    <property type="protein sequence ID" value="VFJ94842.1"/>
    <property type="molecule type" value="Genomic_DNA"/>
</dbReference>
<feature type="region of interest" description="Disordered" evidence="1">
    <location>
        <begin position="121"/>
        <end position="155"/>
    </location>
</feature>
<name>A0A450UQL5_9GAMM</name>
<evidence type="ECO:0000256" key="1">
    <source>
        <dbReference type="SAM" id="MobiDB-lite"/>
    </source>
</evidence>
<evidence type="ECO:0000313" key="2">
    <source>
        <dbReference type="EMBL" id="VFJ94842.1"/>
    </source>
</evidence>